<keyword evidence="2" id="KW-1185">Reference proteome</keyword>
<dbReference type="Gene3D" id="2.130.10.10">
    <property type="entry name" value="YVTN repeat-like/Quinoprotein amine dehydrogenase"/>
    <property type="match status" value="4"/>
</dbReference>
<sequence>MLKHRLACLPLAALLSSCGGGDSNQPISSTAPPAISPVSTASVAWRGDGRPCFDSAPAANPWCQVSPPPAPWQFRMNTNLIGWGISPEGVVRTTDGGATWKLVGGYTLTALATPNANTFWGVGANGLIVKTIDAGQTWTSINFNGNPALNDIVARDAQTALATGNNGLLIATTDGATWSARTTGTSLPLVSISTSDFKTILALGSAHGTPQNFSVLTSTDSGLTWSTRTKAQFSPALDGEFGAYRLASYAPSSAWLLGSWAVLRTNNGFQSYASSGIANATNGNGGPFDSADASRAWVASGSFIQSTSNGGGTWQQRSGPANLNPAATPAWINALPSGQLFVSAWSGAAPGAEAPDIWLSSQNDGQSWNTLAKLVNGNYSGVSTGTGDSVLLCCSVGSDSASVSGVVSSTDSGRTWQQRPAQFWVGTATFQGASIWAGDLTGAIYKLNSTSNAWEQRKGAINIPLSTSANASQHLWFAGTQGTVIHSPNAGASWEQQSTGSSLDIVGIYAADASHVWAYSSSYAVGGNVFYSADSGRTWTTSNISAASGQITSLVTLGPTSALVSGIQLQGPNQVEGLFLTNDGGRTWTFRSAASLLNVPPLTVRDVIVLQGPRGTLLLRTTVVGGVAQGPQTFTSNDQGQTWNLASSVPQDLRRATLSADGNVLWTIGDRGRSYRVAP</sequence>
<dbReference type="EMBL" id="CATZBU010000007">
    <property type="protein sequence ID" value="CAJ0798341.1"/>
    <property type="molecule type" value="Genomic_DNA"/>
</dbReference>
<proteinExistence type="predicted"/>
<reference evidence="1 2" key="1">
    <citation type="submission" date="2023-07" db="EMBL/GenBank/DDBJ databases">
        <authorList>
            <person name="Peeters C."/>
        </authorList>
    </citation>
    <scope>NUCLEOTIDE SEQUENCE [LARGE SCALE GENOMIC DNA]</scope>
    <source>
        <strain evidence="1 2">LMG 19083</strain>
    </source>
</reference>
<dbReference type="Proteomes" id="UP001189813">
    <property type="component" value="Unassembled WGS sequence"/>
</dbReference>
<comment type="caution">
    <text evidence="1">The sequence shown here is derived from an EMBL/GenBank/DDBJ whole genome shotgun (WGS) entry which is preliminary data.</text>
</comment>
<dbReference type="InterPro" id="IPR015943">
    <property type="entry name" value="WD40/YVTN_repeat-like_dom_sf"/>
</dbReference>
<dbReference type="PANTHER" id="PTHR47199">
    <property type="entry name" value="PHOTOSYSTEM II STABILITY/ASSEMBLY FACTOR HCF136, CHLOROPLASTIC"/>
    <property type="match status" value="1"/>
</dbReference>
<dbReference type="SUPFAM" id="SSF110296">
    <property type="entry name" value="Oligoxyloglucan reducing end-specific cellobiohydrolase"/>
    <property type="match status" value="3"/>
</dbReference>
<name>A0ABN9J0M6_9RALS</name>
<protein>
    <submittedName>
        <fullName evidence="1">Ycf48-like protein</fullName>
    </submittedName>
</protein>
<dbReference type="PANTHER" id="PTHR47199:SF2">
    <property type="entry name" value="PHOTOSYSTEM II STABILITY_ASSEMBLY FACTOR HCF136, CHLOROPLASTIC"/>
    <property type="match status" value="1"/>
</dbReference>
<accession>A0ABN9J0M6</accession>
<evidence type="ECO:0000313" key="1">
    <source>
        <dbReference type="EMBL" id="CAJ0798341.1"/>
    </source>
</evidence>
<organism evidence="1 2">
    <name type="scientific">Ralstonia psammae</name>
    <dbReference type="NCBI Taxonomy" id="3058598"/>
    <lineage>
        <taxon>Bacteria</taxon>
        <taxon>Pseudomonadati</taxon>
        <taxon>Pseudomonadota</taxon>
        <taxon>Betaproteobacteria</taxon>
        <taxon>Burkholderiales</taxon>
        <taxon>Burkholderiaceae</taxon>
        <taxon>Ralstonia</taxon>
    </lineage>
</organism>
<evidence type="ECO:0000313" key="2">
    <source>
        <dbReference type="Proteomes" id="UP001189813"/>
    </source>
</evidence>
<gene>
    <name evidence="1" type="primary">hcf136</name>
    <name evidence="1" type="ORF">LMG19083_03142</name>
</gene>
<dbReference type="PROSITE" id="PS51257">
    <property type="entry name" value="PROKAR_LIPOPROTEIN"/>
    <property type="match status" value="1"/>
</dbReference>